<dbReference type="RefSeq" id="WP_267767409.1">
    <property type="nucleotide sequence ID" value="NZ_JAPNKE010000002.1"/>
</dbReference>
<evidence type="ECO:0000313" key="2">
    <source>
        <dbReference type="EMBL" id="MCY1005658.1"/>
    </source>
</evidence>
<comment type="caution">
    <text evidence="2">The sequence shown here is derived from an EMBL/GenBank/DDBJ whole genome shotgun (WGS) entry which is preliminary data.</text>
</comment>
<protein>
    <recommendedName>
        <fullName evidence="4">Lipoprotein</fullName>
    </recommendedName>
</protein>
<feature type="region of interest" description="Disordered" evidence="1">
    <location>
        <begin position="16"/>
        <end position="77"/>
    </location>
</feature>
<keyword evidence="3" id="KW-1185">Reference proteome</keyword>
<evidence type="ECO:0008006" key="4">
    <source>
        <dbReference type="Google" id="ProtNLM"/>
    </source>
</evidence>
<feature type="compositionally biased region" description="Gly residues" evidence="1">
    <location>
        <begin position="16"/>
        <end position="29"/>
    </location>
</feature>
<reference evidence="2" key="1">
    <citation type="submission" date="2022-11" db="EMBL/GenBank/DDBJ databases">
        <title>Minimal conservation of predation-associated metabolite biosynthetic gene clusters underscores biosynthetic potential of Myxococcota including descriptions for ten novel species: Archangium lansinium sp. nov., Myxococcus landrumus sp. nov., Nannocystis bai.</title>
        <authorList>
            <person name="Ahearne A."/>
            <person name="Stevens C."/>
            <person name="Phillips K."/>
        </authorList>
    </citation>
    <scope>NUCLEOTIDE SEQUENCE</scope>
    <source>
        <strain evidence="2">Na p29</strain>
    </source>
</reference>
<proteinExistence type="predicted"/>
<dbReference type="AlphaFoldDB" id="A0A9X3EUB6"/>
<accession>A0A9X3EUB6</accession>
<organism evidence="2 3">
    <name type="scientific">Nannocystis pusilla</name>
    <dbReference type="NCBI Taxonomy" id="889268"/>
    <lineage>
        <taxon>Bacteria</taxon>
        <taxon>Pseudomonadati</taxon>
        <taxon>Myxococcota</taxon>
        <taxon>Polyangia</taxon>
        <taxon>Nannocystales</taxon>
        <taxon>Nannocystaceae</taxon>
        <taxon>Nannocystis</taxon>
    </lineage>
</organism>
<feature type="compositionally biased region" description="Low complexity" evidence="1">
    <location>
        <begin position="30"/>
        <end position="77"/>
    </location>
</feature>
<gene>
    <name evidence="2" type="ORF">OV079_08780</name>
</gene>
<name>A0A9X3EUB6_9BACT</name>
<sequence length="361" mass="36491">MRGTWTIAAALVLGGCGDSGPGASTGGASEGTTTGTSTDASATMTTGPTTTTPEPTSGTTATPTTGEPTTTSPTTGAPAECQTAADCQAPTCQAPTCEAGTCGTMNLAEGTPVDDLPGDCRATVCDGGGGTKEIPTDDPPPQAPGDCKLAGCLQGQVEYTPADDDLPNDDNDCTIDTCMAGEPVFSAKPMHSPCGPMGASFCHSDASCQACKEVTDACEDYGAEPHETQATAHSLGEITDADANGSFACGTIQGSGDVDWFTFTGVDAFLNMVDPSRTLVAENDAGRLCVYMQCDNGTTSVTCGANDTPDTAPMGQKGCCGLGTVSPGLNCTGLDDSAKVWIKVDNPEMLACVPYRLDYHF</sequence>
<dbReference type="PROSITE" id="PS51257">
    <property type="entry name" value="PROKAR_LIPOPROTEIN"/>
    <property type="match status" value="1"/>
</dbReference>
<evidence type="ECO:0000256" key="1">
    <source>
        <dbReference type="SAM" id="MobiDB-lite"/>
    </source>
</evidence>
<dbReference type="Proteomes" id="UP001150924">
    <property type="component" value="Unassembled WGS sequence"/>
</dbReference>
<dbReference type="EMBL" id="JAPNKE010000002">
    <property type="protein sequence ID" value="MCY1005658.1"/>
    <property type="molecule type" value="Genomic_DNA"/>
</dbReference>
<evidence type="ECO:0000313" key="3">
    <source>
        <dbReference type="Proteomes" id="UP001150924"/>
    </source>
</evidence>